<proteinExistence type="predicted"/>
<accession>A0A814AY97</accession>
<protein>
    <recommendedName>
        <fullName evidence="4">MULE transposase domain-containing protein</fullName>
    </recommendedName>
</protein>
<dbReference type="Proteomes" id="UP000681722">
    <property type="component" value="Unassembled WGS sequence"/>
</dbReference>
<sequence length="183" mass="21746">MNLGIRESRHDGLLGRQPITNEEQHELEFWQHRAIIYRMALILADIVESTWTDIMDLYTPDDVNATEFNDYLVQTYVDISLYGITIWNVHDAIINDLPRTNNHVEGYNSRLESNFPKHPHIYHFIELLRDEHLYQHHRAEESDMQIRKRKKLYNNIDSKLKELHEEHKKGTNAEPAIKCGRAF</sequence>
<keyword evidence="3" id="KW-1185">Reference proteome</keyword>
<gene>
    <name evidence="1" type="ORF">GPM918_LOCUS9637</name>
    <name evidence="2" type="ORF">SRO942_LOCUS9638</name>
</gene>
<dbReference type="AlphaFoldDB" id="A0A814AY97"/>
<dbReference type="EMBL" id="CAJNOQ010001809">
    <property type="protein sequence ID" value="CAF0920735.1"/>
    <property type="molecule type" value="Genomic_DNA"/>
</dbReference>
<evidence type="ECO:0008006" key="4">
    <source>
        <dbReference type="Google" id="ProtNLM"/>
    </source>
</evidence>
<comment type="caution">
    <text evidence="1">The sequence shown here is derived from an EMBL/GenBank/DDBJ whole genome shotgun (WGS) entry which is preliminary data.</text>
</comment>
<evidence type="ECO:0000313" key="2">
    <source>
        <dbReference type="EMBL" id="CAF3700053.1"/>
    </source>
</evidence>
<dbReference type="Proteomes" id="UP000663829">
    <property type="component" value="Unassembled WGS sequence"/>
</dbReference>
<organism evidence="1 3">
    <name type="scientific">Didymodactylos carnosus</name>
    <dbReference type="NCBI Taxonomy" id="1234261"/>
    <lineage>
        <taxon>Eukaryota</taxon>
        <taxon>Metazoa</taxon>
        <taxon>Spiralia</taxon>
        <taxon>Gnathifera</taxon>
        <taxon>Rotifera</taxon>
        <taxon>Eurotatoria</taxon>
        <taxon>Bdelloidea</taxon>
        <taxon>Philodinida</taxon>
        <taxon>Philodinidae</taxon>
        <taxon>Didymodactylos</taxon>
    </lineage>
</organism>
<reference evidence="1" key="1">
    <citation type="submission" date="2021-02" db="EMBL/GenBank/DDBJ databases">
        <authorList>
            <person name="Nowell W R."/>
        </authorList>
    </citation>
    <scope>NUCLEOTIDE SEQUENCE</scope>
</reference>
<dbReference type="EMBL" id="CAJOBC010001809">
    <property type="protein sequence ID" value="CAF3700053.1"/>
    <property type="molecule type" value="Genomic_DNA"/>
</dbReference>
<evidence type="ECO:0000313" key="1">
    <source>
        <dbReference type="EMBL" id="CAF0920735.1"/>
    </source>
</evidence>
<name>A0A814AY97_9BILA</name>
<evidence type="ECO:0000313" key="3">
    <source>
        <dbReference type="Proteomes" id="UP000663829"/>
    </source>
</evidence>